<evidence type="ECO:0000256" key="8">
    <source>
        <dbReference type="SAM" id="Phobius"/>
    </source>
</evidence>
<gene>
    <name evidence="10" type="ORF">L21SP2_1722</name>
</gene>
<dbReference type="SMART" id="SM00387">
    <property type="entry name" value="HATPase_c"/>
    <property type="match status" value="1"/>
</dbReference>
<keyword evidence="3" id="KW-0597">Phosphoprotein</keyword>
<evidence type="ECO:0000256" key="3">
    <source>
        <dbReference type="ARBA" id="ARBA00022553"/>
    </source>
</evidence>
<dbReference type="GO" id="GO:0004673">
    <property type="term" value="F:protein histidine kinase activity"/>
    <property type="evidence" value="ECO:0007669"/>
    <property type="project" value="UniProtKB-EC"/>
</dbReference>
<dbReference type="InterPro" id="IPR003594">
    <property type="entry name" value="HATPase_dom"/>
</dbReference>
<dbReference type="HOGENOM" id="CLU_020571_0_0_12"/>
<evidence type="ECO:0000256" key="7">
    <source>
        <dbReference type="ARBA" id="ARBA00022840"/>
    </source>
</evidence>
<feature type="transmembrane region" description="Helical" evidence="8">
    <location>
        <begin position="20"/>
        <end position="40"/>
    </location>
</feature>
<dbReference type="Proteomes" id="UP000018680">
    <property type="component" value="Chromosome"/>
</dbReference>
<keyword evidence="8" id="KW-1133">Transmembrane helix</keyword>
<name>V5WIW7_9SPIO</name>
<evidence type="ECO:0000256" key="5">
    <source>
        <dbReference type="ARBA" id="ARBA00022741"/>
    </source>
</evidence>
<dbReference type="eggNOG" id="COG0643">
    <property type="taxonomic scope" value="Bacteria"/>
</dbReference>
<comment type="catalytic activity">
    <reaction evidence="1">
        <text>ATP + protein L-histidine = ADP + protein N-phospho-L-histidine.</text>
        <dbReference type="EC" id="2.7.13.3"/>
    </reaction>
</comment>
<evidence type="ECO:0000259" key="9">
    <source>
        <dbReference type="PROSITE" id="PS50109"/>
    </source>
</evidence>
<keyword evidence="7" id="KW-0067">ATP-binding</keyword>
<evidence type="ECO:0000256" key="1">
    <source>
        <dbReference type="ARBA" id="ARBA00000085"/>
    </source>
</evidence>
<keyword evidence="4" id="KW-0808">Transferase</keyword>
<dbReference type="Pfam" id="PF02518">
    <property type="entry name" value="HATPase_c"/>
    <property type="match status" value="1"/>
</dbReference>
<evidence type="ECO:0000256" key="4">
    <source>
        <dbReference type="ARBA" id="ARBA00022679"/>
    </source>
</evidence>
<dbReference type="InterPro" id="IPR036890">
    <property type="entry name" value="HATPase_C_sf"/>
</dbReference>
<protein>
    <recommendedName>
        <fullName evidence="2">histidine kinase</fullName>
        <ecNumber evidence="2">2.7.13.3</ecNumber>
    </recommendedName>
</protein>
<dbReference type="STRING" id="1307761.L21SP2_1722"/>
<reference evidence="10 11" key="1">
    <citation type="journal article" date="2015" name="Stand. Genomic Sci.">
        <title>Complete genome sequence and description of Salinispira pacifica gen. nov., sp. nov., a novel spirochaete isolated form a hypersaline microbial mat.</title>
        <authorList>
            <person name="Ben Hania W."/>
            <person name="Joseph M."/>
            <person name="Schumann P."/>
            <person name="Bunk B."/>
            <person name="Fiebig A."/>
            <person name="Sproer C."/>
            <person name="Klenk H.P."/>
            <person name="Fardeau M.L."/>
            <person name="Spring S."/>
        </authorList>
    </citation>
    <scope>NUCLEOTIDE SEQUENCE [LARGE SCALE GENOMIC DNA]</scope>
    <source>
        <strain evidence="10 11">L21-RPul-D2</strain>
    </source>
</reference>
<dbReference type="InterPro" id="IPR036641">
    <property type="entry name" value="HPT_dom_sf"/>
</dbReference>
<dbReference type="PRINTS" id="PR00344">
    <property type="entry name" value="BCTRLSENSOR"/>
</dbReference>
<dbReference type="AlphaFoldDB" id="V5WIW7"/>
<dbReference type="GO" id="GO:0005524">
    <property type="term" value="F:ATP binding"/>
    <property type="evidence" value="ECO:0007669"/>
    <property type="project" value="UniProtKB-KW"/>
</dbReference>
<keyword evidence="5" id="KW-0547">Nucleotide-binding</keyword>
<dbReference type="InterPro" id="IPR051315">
    <property type="entry name" value="Bact_Chemotaxis_CheA"/>
</dbReference>
<dbReference type="KEGG" id="slr:L21SP2_1722"/>
<keyword evidence="6 10" id="KW-0418">Kinase</keyword>
<dbReference type="FunFam" id="3.30.565.10:FF:000016">
    <property type="entry name" value="Chemotaxis protein CheA, putative"/>
    <property type="match status" value="1"/>
</dbReference>
<feature type="domain" description="Histidine kinase" evidence="9">
    <location>
        <begin position="389"/>
        <end position="523"/>
    </location>
</feature>
<dbReference type="SUPFAM" id="SSF55874">
    <property type="entry name" value="ATPase domain of HSP90 chaperone/DNA topoisomerase II/histidine kinase"/>
    <property type="match status" value="1"/>
</dbReference>
<organism evidence="10 11">
    <name type="scientific">Salinispira pacifica</name>
    <dbReference type="NCBI Taxonomy" id="1307761"/>
    <lineage>
        <taxon>Bacteria</taxon>
        <taxon>Pseudomonadati</taxon>
        <taxon>Spirochaetota</taxon>
        <taxon>Spirochaetia</taxon>
        <taxon>Spirochaetales</taxon>
        <taxon>Spirochaetaceae</taxon>
        <taxon>Salinispira</taxon>
    </lineage>
</organism>
<dbReference type="SUPFAM" id="SSF47226">
    <property type="entry name" value="Histidine-containing phosphotransfer domain, HPT domain"/>
    <property type="match status" value="1"/>
</dbReference>
<evidence type="ECO:0000313" key="11">
    <source>
        <dbReference type="Proteomes" id="UP000018680"/>
    </source>
</evidence>
<evidence type="ECO:0000313" key="10">
    <source>
        <dbReference type="EMBL" id="AHC15101.1"/>
    </source>
</evidence>
<dbReference type="PANTHER" id="PTHR43395">
    <property type="entry name" value="SENSOR HISTIDINE KINASE CHEA"/>
    <property type="match status" value="1"/>
</dbReference>
<evidence type="ECO:0000256" key="6">
    <source>
        <dbReference type="ARBA" id="ARBA00022777"/>
    </source>
</evidence>
<keyword evidence="8" id="KW-0472">Membrane</keyword>
<dbReference type="Gene3D" id="3.30.565.10">
    <property type="entry name" value="Histidine kinase-like ATPase, C-terminal domain"/>
    <property type="match status" value="1"/>
</dbReference>
<dbReference type="GO" id="GO:0000160">
    <property type="term" value="P:phosphorelay signal transduction system"/>
    <property type="evidence" value="ECO:0007669"/>
    <property type="project" value="InterPro"/>
</dbReference>
<dbReference type="RefSeq" id="WP_024268020.1">
    <property type="nucleotide sequence ID" value="NC_023035.1"/>
</dbReference>
<evidence type="ECO:0000256" key="2">
    <source>
        <dbReference type="ARBA" id="ARBA00012438"/>
    </source>
</evidence>
<dbReference type="OrthoDB" id="9146932at2"/>
<dbReference type="EC" id="2.7.13.3" evidence="2"/>
<dbReference type="InterPro" id="IPR005467">
    <property type="entry name" value="His_kinase_dom"/>
</dbReference>
<keyword evidence="8" id="KW-0812">Transmembrane</keyword>
<dbReference type="InterPro" id="IPR004358">
    <property type="entry name" value="Sig_transdc_His_kin-like_C"/>
</dbReference>
<dbReference type="PROSITE" id="PS50109">
    <property type="entry name" value="HIS_KIN"/>
    <property type="match status" value="1"/>
</dbReference>
<dbReference type="EMBL" id="CP006939">
    <property type="protein sequence ID" value="AHC15101.1"/>
    <property type="molecule type" value="Genomic_DNA"/>
</dbReference>
<sequence length="526" mass="59979">MIPISALLLTSYTDVSVSGLILIISTAPLILLVAGIVTGASRDRNMMLREELETRIHQRTESVRIMLDISGQAVFTFDSGFKVLPEYSSVCRDFFRMEIAGLDVRRLLFEKDAEREDFTQGMNLLFNHKAQPDVVFDLLEDEMVIQEKLARVVYRFIKPDRVLVGITDVSESKELNIQLQKEERNKEMIFTAVSHQSYFRDLLRDAEDIFFLLDSIIATENQDVSRIRTLQNSLHTFRGNLSFFHFENTHQLVDELETYIGDMLNLEEAVEFHGSGLALKRVYFQELRNIVNTLGEDWLQGVDSVQVPRRQFQQLMNYIREYYPDDSRLLSSLQTFYKVPMKSLFSQYPHLSRDIASKLGKNIEALQIEGGDFLVLPDTYREFSSSCIHLIRNMIDHGIESVLEREELGKDPRGSIQLKIRRQNSSIVLQFSDDGRGIDFSKVARKAYNRGLIGSADSPNKAELIKVLFRSGFSTSANTMNISGKGVGLSAVKQEVKKLRGSIKVKTQENKGTTFTVELPIKDGSI</sequence>
<dbReference type="PANTHER" id="PTHR43395:SF1">
    <property type="entry name" value="CHEMOTAXIS PROTEIN CHEA"/>
    <property type="match status" value="1"/>
</dbReference>
<keyword evidence="11" id="KW-1185">Reference proteome</keyword>
<accession>V5WIW7</accession>
<proteinExistence type="predicted"/>